<reference evidence="10 11" key="1">
    <citation type="submission" date="2019-05" db="EMBL/GenBank/DDBJ databases">
        <authorList>
            <person name="Lee S.D."/>
        </authorList>
    </citation>
    <scope>NUCLEOTIDE SEQUENCE [LARGE SCALE GENOMIC DNA]</scope>
    <source>
        <strain evidence="10 11">C5-26</strain>
    </source>
</reference>
<keyword evidence="5 8" id="KW-1133">Transmembrane helix</keyword>
<keyword evidence="11" id="KW-1185">Reference proteome</keyword>
<dbReference type="AlphaFoldDB" id="A0A563E3Y1"/>
<evidence type="ECO:0000259" key="9">
    <source>
        <dbReference type="PROSITE" id="PS50850"/>
    </source>
</evidence>
<accession>A0A563E3Y1</accession>
<evidence type="ECO:0000256" key="6">
    <source>
        <dbReference type="ARBA" id="ARBA00023136"/>
    </source>
</evidence>
<feature type="transmembrane region" description="Helical" evidence="8">
    <location>
        <begin position="511"/>
        <end position="529"/>
    </location>
</feature>
<dbReference type="GO" id="GO:0022857">
    <property type="term" value="F:transmembrane transporter activity"/>
    <property type="evidence" value="ECO:0007669"/>
    <property type="project" value="InterPro"/>
</dbReference>
<feature type="transmembrane region" description="Helical" evidence="8">
    <location>
        <begin position="100"/>
        <end position="120"/>
    </location>
</feature>
<evidence type="ECO:0000256" key="3">
    <source>
        <dbReference type="ARBA" id="ARBA00022475"/>
    </source>
</evidence>
<dbReference type="InterPro" id="IPR020846">
    <property type="entry name" value="MFS_dom"/>
</dbReference>
<dbReference type="Gene3D" id="1.20.1250.20">
    <property type="entry name" value="MFS general substrate transporter like domains"/>
    <property type="match status" value="2"/>
</dbReference>
<dbReference type="SUPFAM" id="SSF103473">
    <property type="entry name" value="MFS general substrate transporter"/>
    <property type="match status" value="1"/>
</dbReference>
<reference evidence="10 11" key="2">
    <citation type="submission" date="2019-08" db="EMBL/GenBank/DDBJ databases">
        <title>Jejuicoccus antrihumi gen. nov., sp. nov., a new member of the family Dermacoccaceae isolated from a cave.</title>
        <authorList>
            <person name="Schumann P."/>
            <person name="Kim I.S."/>
        </authorList>
    </citation>
    <scope>NUCLEOTIDE SEQUENCE [LARGE SCALE GENOMIC DNA]</scope>
    <source>
        <strain evidence="10 11">C5-26</strain>
    </source>
</reference>
<feature type="region of interest" description="Disordered" evidence="7">
    <location>
        <begin position="577"/>
        <end position="596"/>
    </location>
</feature>
<feature type="transmembrane region" description="Helical" evidence="8">
    <location>
        <begin position="445"/>
        <end position="468"/>
    </location>
</feature>
<feature type="transmembrane region" description="Helical" evidence="8">
    <location>
        <begin position="256"/>
        <end position="278"/>
    </location>
</feature>
<evidence type="ECO:0000256" key="8">
    <source>
        <dbReference type="SAM" id="Phobius"/>
    </source>
</evidence>
<comment type="caution">
    <text evidence="10">The sequence shown here is derived from an EMBL/GenBank/DDBJ whole genome shotgun (WGS) entry which is preliminary data.</text>
</comment>
<dbReference type="EMBL" id="VCQV01000007">
    <property type="protein sequence ID" value="TWP37238.1"/>
    <property type="molecule type" value="Genomic_DNA"/>
</dbReference>
<keyword evidence="4 8" id="KW-0812">Transmembrane</keyword>
<sequence length="622" mass="65826">MTAGSSRKARAAARRERLRNDPHYKWIALSNTTLGVLMVTINSSILLIALPNIFGGIKLNPLLPANVSYLLWLILGFLVVTAVLVVSLGRVGDMYGRVKMYNLGFAIFTVFSILLSVSWMHGSAGAIYLIIMRVLQGVGGAFLFANSSAIITDAFPKDQRGLALGINSVAAIAGSFIGLVLGGVLGPIDWHLVFVVSVPFGLFGTIWAYLKLQDTGIRQKASIDWWGNITFAVGLVALLVGITYGIQPYGGHNMGWTNPTVLAEMLGGIAVLVVFAVIETKVDNPMFRLPLFRIRAFTAGNVASLLSSLGRGGLMFILIIWLQGIWLPLHGYDFASTPLWAGIYMLPLTIGFLAAAPISGLLSDRYGARPFATGGMLISAASFVLFLLLPVNFSYVWFALILLLIGAGMGLFASPNRAGIMNSLPPDQRGVGAGMSATFQNAATVLSIGIFFSLLILGLSATLPSHLYQGLVSQGVPTAAAHQVAALPPVGTLFAALLGYNPIQSLLGPHVLGALPAGHAATLTSRGYFPHLIAGPFQHGLQYAFVFAIIACLIAAVASYLRGGKYHYVDGAELGSDGTRPSAPPQPEVTGTSSATAEVTSLVQKEPNVVSVPVVVAREPER</sequence>
<evidence type="ECO:0000256" key="1">
    <source>
        <dbReference type="ARBA" id="ARBA00004651"/>
    </source>
</evidence>
<dbReference type="InterPro" id="IPR011701">
    <property type="entry name" value="MFS"/>
</dbReference>
<keyword evidence="6 8" id="KW-0472">Membrane</keyword>
<name>A0A563E3Y1_9MICO</name>
<dbReference type="Proteomes" id="UP000320244">
    <property type="component" value="Unassembled WGS sequence"/>
</dbReference>
<feature type="transmembrane region" description="Helical" evidence="8">
    <location>
        <begin position="222"/>
        <end position="244"/>
    </location>
</feature>
<proteinExistence type="predicted"/>
<feature type="transmembrane region" description="Helical" evidence="8">
    <location>
        <begin position="342"/>
        <end position="362"/>
    </location>
</feature>
<feature type="transmembrane region" description="Helical" evidence="8">
    <location>
        <begin position="371"/>
        <end position="389"/>
    </location>
</feature>
<dbReference type="PROSITE" id="PS50850">
    <property type="entry name" value="MFS"/>
    <property type="match status" value="1"/>
</dbReference>
<feature type="transmembrane region" description="Helical" evidence="8">
    <location>
        <begin position="69"/>
        <end position="88"/>
    </location>
</feature>
<feature type="transmembrane region" description="Helical" evidence="8">
    <location>
        <begin position="480"/>
        <end position="499"/>
    </location>
</feature>
<feature type="transmembrane region" description="Helical" evidence="8">
    <location>
        <begin position="126"/>
        <end position="150"/>
    </location>
</feature>
<evidence type="ECO:0000256" key="5">
    <source>
        <dbReference type="ARBA" id="ARBA00022989"/>
    </source>
</evidence>
<feature type="transmembrane region" description="Helical" evidence="8">
    <location>
        <begin position="541"/>
        <end position="561"/>
    </location>
</feature>
<dbReference type="CDD" id="cd17321">
    <property type="entry name" value="MFS_MMR_MDR_like"/>
    <property type="match status" value="1"/>
</dbReference>
<dbReference type="Pfam" id="PF07690">
    <property type="entry name" value="MFS_1"/>
    <property type="match status" value="1"/>
</dbReference>
<dbReference type="InterPro" id="IPR036259">
    <property type="entry name" value="MFS_trans_sf"/>
</dbReference>
<organism evidence="10 11">
    <name type="scientific">Leekyejoonella antrihumi</name>
    <dbReference type="NCBI Taxonomy" id="1660198"/>
    <lineage>
        <taxon>Bacteria</taxon>
        <taxon>Bacillati</taxon>
        <taxon>Actinomycetota</taxon>
        <taxon>Actinomycetes</taxon>
        <taxon>Micrococcales</taxon>
        <taxon>Dermacoccaceae</taxon>
        <taxon>Leekyejoonella</taxon>
    </lineage>
</organism>
<feature type="transmembrane region" description="Helical" evidence="8">
    <location>
        <begin position="162"/>
        <end position="184"/>
    </location>
</feature>
<feature type="transmembrane region" description="Helical" evidence="8">
    <location>
        <begin position="24"/>
        <end position="49"/>
    </location>
</feature>
<gene>
    <name evidence="10" type="ORF">FGL98_07470</name>
</gene>
<feature type="transmembrane region" description="Helical" evidence="8">
    <location>
        <begin position="299"/>
        <end position="322"/>
    </location>
</feature>
<evidence type="ECO:0000256" key="4">
    <source>
        <dbReference type="ARBA" id="ARBA00022692"/>
    </source>
</evidence>
<evidence type="ECO:0000256" key="2">
    <source>
        <dbReference type="ARBA" id="ARBA00022448"/>
    </source>
</evidence>
<dbReference type="PANTHER" id="PTHR42718">
    <property type="entry name" value="MAJOR FACILITATOR SUPERFAMILY MULTIDRUG TRANSPORTER MFSC"/>
    <property type="match status" value="1"/>
</dbReference>
<comment type="subcellular location">
    <subcellularLocation>
        <location evidence="1">Cell membrane</location>
        <topology evidence="1">Multi-pass membrane protein</topology>
    </subcellularLocation>
</comment>
<evidence type="ECO:0000313" key="11">
    <source>
        <dbReference type="Proteomes" id="UP000320244"/>
    </source>
</evidence>
<feature type="transmembrane region" description="Helical" evidence="8">
    <location>
        <begin position="395"/>
        <end position="413"/>
    </location>
</feature>
<evidence type="ECO:0000256" key="7">
    <source>
        <dbReference type="SAM" id="MobiDB-lite"/>
    </source>
</evidence>
<keyword evidence="2" id="KW-0813">Transport</keyword>
<feature type="domain" description="Major facilitator superfamily (MFS) profile" evidence="9">
    <location>
        <begin position="28"/>
        <end position="503"/>
    </location>
</feature>
<protein>
    <submittedName>
        <fullName evidence="10">MFS transporter</fullName>
    </submittedName>
</protein>
<feature type="transmembrane region" description="Helical" evidence="8">
    <location>
        <begin position="190"/>
        <end position="210"/>
    </location>
</feature>
<evidence type="ECO:0000313" key="10">
    <source>
        <dbReference type="EMBL" id="TWP37238.1"/>
    </source>
</evidence>
<keyword evidence="3" id="KW-1003">Cell membrane</keyword>
<dbReference type="OrthoDB" id="102502at2"/>
<dbReference type="GO" id="GO:0005886">
    <property type="term" value="C:plasma membrane"/>
    <property type="evidence" value="ECO:0007669"/>
    <property type="project" value="UniProtKB-SubCell"/>
</dbReference>
<dbReference type="PANTHER" id="PTHR42718:SF46">
    <property type="entry name" value="BLR6921 PROTEIN"/>
    <property type="match status" value="1"/>
</dbReference>